<dbReference type="InterPro" id="IPR027417">
    <property type="entry name" value="P-loop_NTPase"/>
</dbReference>
<keyword evidence="3" id="KW-1185">Reference proteome</keyword>
<dbReference type="PANTHER" id="PTHR46312:SF2">
    <property type="entry name" value="NUCLEOTIDE-BINDING OLIGOMERIZATION DOMAIN-CONTAINING PROTEIN 2-LIKE"/>
    <property type="match status" value="1"/>
</dbReference>
<dbReference type="OrthoDB" id="9810187at2"/>
<organism evidence="2 3">
    <name type="scientific">Brumimicrobium aurantiacum</name>
    <dbReference type="NCBI Taxonomy" id="1737063"/>
    <lineage>
        <taxon>Bacteria</taxon>
        <taxon>Pseudomonadati</taxon>
        <taxon>Bacteroidota</taxon>
        <taxon>Flavobacteriia</taxon>
        <taxon>Flavobacteriales</taxon>
        <taxon>Crocinitomicaceae</taxon>
        <taxon>Brumimicrobium</taxon>
    </lineage>
</organism>
<dbReference type="NCBIfam" id="NF033859">
    <property type="entry name" value="SMEK_N"/>
    <property type="match status" value="1"/>
</dbReference>
<evidence type="ECO:0000259" key="1">
    <source>
        <dbReference type="PROSITE" id="PS50837"/>
    </source>
</evidence>
<dbReference type="PANTHER" id="PTHR46312">
    <property type="entry name" value="NACHT DOMAIN-CONTAINING PROTEIN"/>
    <property type="match status" value="1"/>
</dbReference>
<proteinExistence type="predicted"/>
<name>A0A3E1EYU7_9FLAO</name>
<dbReference type="Gene3D" id="3.40.50.300">
    <property type="entry name" value="P-loop containing nucleotide triphosphate hydrolases"/>
    <property type="match status" value="1"/>
</dbReference>
<dbReference type="SUPFAM" id="SSF52540">
    <property type="entry name" value="P-loop containing nucleoside triphosphate hydrolases"/>
    <property type="match status" value="1"/>
</dbReference>
<reference evidence="2 3" key="1">
    <citation type="submission" date="2018-08" db="EMBL/GenBank/DDBJ databases">
        <title>The draft genome squence of Brumimicrobium sp. N62.</title>
        <authorList>
            <person name="Du Z.-J."/>
            <person name="Luo H.-R."/>
        </authorList>
    </citation>
    <scope>NUCLEOTIDE SEQUENCE [LARGE SCALE GENOMIC DNA]</scope>
    <source>
        <strain evidence="2 3">N62</strain>
    </source>
</reference>
<dbReference type="Pfam" id="PF05729">
    <property type="entry name" value="NACHT"/>
    <property type="match status" value="1"/>
</dbReference>
<gene>
    <name evidence="2" type="ORF">DXU93_06950</name>
</gene>
<sequence>MNQEHILYRISQLLSRFREQIKILNSNGEFSINTHAENILIKVLNEIYQCDLENVNYSENKTYPSIDLRDKSNKIAIQVTSTADLKKVKHTLEKFIEKGIYKDFERLFIFIITEKQSKYDQSKIDEITNGKFTFKTESIIDRTNIYLELNKQNDLKKINRICILLEEQFADNKPELDKWDLYCKGLEEYDKYIKNYYNFLDIKGFSPKINNTQVKINLEKIYVPLALKIESEIGSTEKKEEVEILYSIEKALIDFNKIVILGDPGSGKSTILKYLAYKICSKRPTESILSDLVPVIIKGSEFSKYVSTTSKKLSEYIIDQIDKKFEFLFTEKLESNQLLVLIDGIDEINNISLRHSVVNRINSFIAQYPEIKIIVSSRIVGYKETRLNGYFNHLQVVEFKKEQIELFVNSWYLSIASNSDNDKKSAKKSANELFKSIKKNDSVLKMASNPLLVTIIALIHHQGGALPEKRVSLYDIATSTFLENWVRQRETERNSSFDKETLISILAPISYHIHQNYATGLITETELKSLFKKEYKNVYPYQSKKEETQDLKDLINFLREDAGFLFEKGLDTNGESLFGFVHQTFQEYFTSIEFKTRWKEDYYADNLYEYVFNPNWTEVIKLSASSFKFTEQGRLGRQYSTNFLKDILSVNDPIEEMYRPLKLVLQALIDDTEVEFSFFIELIDQIFKEILSLDEHHGPKYELNREVSSFKYFVASLLETKTYQNYLVERIIHEVKDERTSSLLKYNLVRILIDKSNIQVVKNELISILKSDNTELKKLLFEYNVVMPVAEIVFTEEFRNSIVDFINTTDYIESYSGHLPTQYHCAFEKTIKQGDLASYIEKSSSESFDEKYKEELLLSIRLIENEKIKYDYINSIVFSIGMHDLESLKEYVKSIKNEYPKLKLPKIKKHILELEKFNSYGINEYEILEFDNIKIYNKKDEPSIFAFIKNEEVKFLTYPFKESDLTIYFNSKTKSFLKFLDLILPSIISSKSILSITRSADLLKFIKFQKHIHWHTRLDMTDIIHYSLQKLIDKKLDYDENILNWIKTQSEIRYRRFKLSDNFNKSEFISKIESSKLKTHDKLYILSLIGEKEDFEKYIIPTIKSMNDAESEKNKKEIKQVLYEIL</sequence>
<dbReference type="EMBL" id="QURB01000003">
    <property type="protein sequence ID" value="RFC54718.1"/>
    <property type="molecule type" value="Genomic_DNA"/>
</dbReference>
<dbReference type="AlphaFoldDB" id="A0A3E1EYU7"/>
<comment type="caution">
    <text evidence="2">The sequence shown here is derived from an EMBL/GenBank/DDBJ whole genome shotgun (WGS) entry which is preliminary data.</text>
</comment>
<feature type="domain" description="NACHT" evidence="1">
    <location>
        <begin position="256"/>
        <end position="378"/>
    </location>
</feature>
<dbReference type="Pfam" id="PF21941">
    <property type="entry name" value="SMEK_N"/>
    <property type="match status" value="1"/>
</dbReference>
<dbReference type="InterPro" id="IPR047740">
    <property type="entry name" value="SMEK_dom"/>
</dbReference>
<protein>
    <submittedName>
        <fullName evidence="2">NACHT domain-containing protein</fullName>
    </submittedName>
</protein>
<dbReference type="InterPro" id="IPR007111">
    <property type="entry name" value="NACHT_NTPase"/>
</dbReference>
<dbReference type="RefSeq" id="WP_116880552.1">
    <property type="nucleotide sequence ID" value="NZ_QURB01000003.1"/>
</dbReference>
<evidence type="ECO:0000313" key="2">
    <source>
        <dbReference type="EMBL" id="RFC54718.1"/>
    </source>
</evidence>
<evidence type="ECO:0000313" key="3">
    <source>
        <dbReference type="Proteomes" id="UP000257127"/>
    </source>
</evidence>
<dbReference type="PROSITE" id="PS50837">
    <property type="entry name" value="NACHT"/>
    <property type="match status" value="1"/>
</dbReference>
<accession>A0A3E1EYU7</accession>
<dbReference type="Proteomes" id="UP000257127">
    <property type="component" value="Unassembled WGS sequence"/>
</dbReference>